<comment type="caution">
    <text evidence="7">The sequence shown here is derived from an EMBL/GenBank/DDBJ whole genome shotgun (WGS) entry which is preliminary data.</text>
</comment>
<dbReference type="Gene3D" id="2.120.10.10">
    <property type="match status" value="1"/>
</dbReference>
<dbReference type="Pfam" id="PF14873">
    <property type="entry name" value="BNR_assoc_N"/>
    <property type="match status" value="1"/>
</dbReference>
<dbReference type="InterPro" id="IPR036514">
    <property type="entry name" value="SGNH_hydro_sf"/>
</dbReference>
<dbReference type="Gene3D" id="2.60.40.1290">
    <property type="match status" value="1"/>
</dbReference>
<dbReference type="InterPro" id="IPR039329">
    <property type="entry name" value="SIAE"/>
</dbReference>
<feature type="domain" description="Sialidase" evidence="5">
    <location>
        <begin position="373"/>
        <end position="659"/>
    </location>
</feature>
<feature type="domain" description="Sialidase N-terminal" evidence="6">
    <location>
        <begin position="185"/>
        <end position="318"/>
    </location>
</feature>
<dbReference type="PANTHER" id="PTHR22901:SF0">
    <property type="entry name" value="SIALATE O-ACETYLESTERASE"/>
    <property type="match status" value="1"/>
</dbReference>
<dbReference type="Pfam" id="PF03629">
    <property type="entry name" value="SASA"/>
    <property type="match status" value="1"/>
</dbReference>
<dbReference type="InterPro" id="IPR005181">
    <property type="entry name" value="SASA"/>
</dbReference>
<dbReference type="Gene3D" id="3.40.50.1110">
    <property type="entry name" value="SGNH hydrolase"/>
    <property type="match status" value="1"/>
</dbReference>
<dbReference type="InterPro" id="IPR017850">
    <property type="entry name" value="Alkaline_phosphatase_core_sf"/>
</dbReference>
<sequence>MFIRRSPLAFCIAWSAIAWGNLAVAEPVAPSRIATGFEEFAAGELRSTDDTSGNWTAEPNQAVVHTAHHRSGKQSLRLLGGEKRSVTWTPPKTSAKVDRLEFWFERWTQRAPFDFLVEASDGQKWTTLYHDRGTAKIGSFQNRLSLPLPNGLPQKIRFTSTTPDESGVMIDDLSVEIATPQRIVSVTARQPVVPVLVNSQLNPVLDICVTVEGSLQPLRLSQLDLKLAGSLPLDQIARLDLFATGNLDAPNWRSLRLDSKELQSFGSVSKLSSQLQFDGDYELSPGPNHFFVSIELKETADSAKTIDVQASSAKIAGKSYAIEAVATPRAQRIGYALRKGGDDGVHTCRIPGLATSKQGTLIAVYDVRHRSGGDLPGDIDVGMSRSTDGGRTWEPMQIIFDMGSDPKWRYDGVGDPAVLVDPATGDIWVAALWSHGDRAWHRSGQGLSPEETGQLMLVRSSDDGRTWSAPINITAQVKRPEWSLLLQGPGKGIAMQDGTLVFAAQYQDPPEQQRLPHSTIIYSKDHGKTWHAGAGAFDDTTEAQVVEVEPGVLMLNCRYNRESTRVVMTTTDMGKTWKEHPTSRRSLIEPTACMASLINVNRELVHEQPGWLLFSNPDSLSGRQRIMIKGSPDGGKSWPQENRLLLDEGSGAGYSCMTMIDSETIGIIYEGSGSHLQFQRVPLVDVIGAEQPKPTAKKPVGLSLPQVFGDHMVLQADLPLPIWGTAPVGASVDVRLGDERQSTVASRTGRWQVTFPVREASRTPVELEVESEGSRVTISDILIGEVWYCAGQSNMAWPLRSTNHGAEEIAAANRPLIRLLNLQGGAPGVPRVNNAEHLSHLLPENYCVGQWETASPESASEFSAVGWYFGRKLEETLNVPIGLINVGQGGSPTEAWMRRELLESTPELQGLVAGDWLRNPLLGDFCKMRGVENLLPNIQAGAQVPSDDLGPNHPFKPGFLWDAAVAPVIPLAIRGVLWYQGESNAETAERVVQHNTLLPAMIADWRKQWGRADLPFLQVQLPAIERPEWPAFRDGQRRMLDQLENVGMAITIDTGERTNVHPHAKQVVGDRLAYWALANVYQQPQAADDCGPLFCNCEAKGNQFRLTFDHVNSGLVSSDGKPLRHFELAGADGNFHSAIAKIIGASVILTSPEVPAPQMARYAWSPFPQPSVNFFNGAGLPASPFTTAATINERTTAKKRPNILVIISEDNGQELGCYGDPYAQTPNLNRLAARGCRFENAYVTHPICSSSRASYLTGLFPFQNGQIGLATHRYAMFRAWDNIPSVLRQNGYRTGIIGKLHVNPESAFPFDYKAITGNGFGDRPVAQYVEAAAKFINDSDQPFFLTVNFPDAHFPLLRQQYGLPKQPLSADDVKTLPFIGVDNTRIREGVANYYNCIMRLDAGIGMLLDELNKSSKAEDTMIIYFGDHGAQFSRGKATCYEGGLRIPLIVQWPGHLPSGVVRDELISTVDILPTILDAAGLPPSETLPGKSLLPLARNENIAWRDFLFAERTAYSADSFFPQRTLRDRQFKLILNLTPDRTNPVADAYANHANSFFVYGTTEAEIAAAEPPVRQAYETWRSPPEVELYDLKADPWEFTNLANDPKYEPVRQKLLAQLQTFRLQHDDPLLSPAALKRLAEEHDRVVQKRKNGKYAVGESWEYQNYLQLPPR</sequence>
<evidence type="ECO:0000256" key="1">
    <source>
        <dbReference type="ARBA" id="ARBA00022801"/>
    </source>
</evidence>
<evidence type="ECO:0000259" key="6">
    <source>
        <dbReference type="Pfam" id="PF14873"/>
    </source>
</evidence>
<dbReference type="RefSeq" id="WP_230217001.1">
    <property type="nucleotide sequence ID" value="NZ_JAJKFT010000004.1"/>
</dbReference>
<dbReference type="Gene3D" id="3.40.720.10">
    <property type="entry name" value="Alkaline Phosphatase, subunit A"/>
    <property type="match status" value="1"/>
</dbReference>
<feature type="domain" description="Sulfatase N-terminal" evidence="3">
    <location>
        <begin position="1201"/>
        <end position="1480"/>
    </location>
</feature>
<protein>
    <submittedName>
        <fullName evidence="7">Sulfatase-like hydrolase/transferase</fullName>
    </submittedName>
</protein>
<dbReference type="InterPro" id="IPR000917">
    <property type="entry name" value="Sulfatase_N"/>
</dbReference>
<evidence type="ECO:0000259" key="5">
    <source>
        <dbReference type="Pfam" id="PF13088"/>
    </source>
</evidence>
<dbReference type="InterPro" id="IPR029456">
    <property type="entry name" value="Sialidase_N"/>
</dbReference>
<dbReference type="GO" id="GO:0005975">
    <property type="term" value="P:carbohydrate metabolic process"/>
    <property type="evidence" value="ECO:0007669"/>
    <property type="project" value="TreeGrafter"/>
</dbReference>
<dbReference type="EMBL" id="JAJKFT010000004">
    <property type="protein sequence ID" value="MCC9628066.1"/>
    <property type="molecule type" value="Genomic_DNA"/>
</dbReference>
<name>A0A9X1MK89_9BACT</name>
<dbReference type="SUPFAM" id="SSF52266">
    <property type="entry name" value="SGNH hydrolase"/>
    <property type="match status" value="1"/>
</dbReference>
<proteinExistence type="predicted"/>
<evidence type="ECO:0000256" key="2">
    <source>
        <dbReference type="SAM" id="SignalP"/>
    </source>
</evidence>
<evidence type="ECO:0000313" key="8">
    <source>
        <dbReference type="Proteomes" id="UP001139103"/>
    </source>
</evidence>
<keyword evidence="8" id="KW-1185">Reference proteome</keyword>
<evidence type="ECO:0000259" key="4">
    <source>
        <dbReference type="Pfam" id="PF03629"/>
    </source>
</evidence>
<gene>
    <name evidence="7" type="ORF">LOC68_06640</name>
</gene>
<evidence type="ECO:0000259" key="3">
    <source>
        <dbReference type="Pfam" id="PF00884"/>
    </source>
</evidence>
<evidence type="ECO:0000313" key="7">
    <source>
        <dbReference type="EMBL" id="MCC9628066.1"/>
    </source>
</evidence>
<dbReference type="InterPro" id="IPR036278">
    <property type="entry name" value="Sialidase_sf"/>
</dbReference>
<dbReference type="SUPFAM" id="SSF50939">
    <property type="entry name" value="Sialidases"/>
    <property type="match status" value="1"/>
</dbReference>
<feature type="domain" description="Sialate O-acetylesterase" evidence="4">
    <location>
        <begin position="972"/>
        <end position="1073"/>
    </location>
</feature>
<keyword evidence="2" id="KW-0732">Signal</keyword>
<dbReference type="CDD" id="cd16027">
    <property type="entry name" value="SGSH"/>
    <property type="match status" value="1"/>
</dbReference>
<dbReference type="SUPFAM" id="SSF53649">
    <property type="entry name" value="Alkaline phosphatase-like"/>
    <property type="match status" value="1"/>
</dbReference>
<dbReference type="Pfam" id="PF13088">
    <property type="entry name" value="BNR_2"/>
    <property type="match status" value="1"/>
</dbReference>
<dbReference type="PANTHER" id="PTHR22901">
    <property type="entry name" value="SIALATE O-ACETYLESTERASE"/>
    <property type="match status" value="1"/>
</dbReference>
<feature type="signal peptide" evidence="2">
    <location>
        <begin position="1"/>
        <end position="20"/>
    </location>
</feature>
<accession>A0A9X1MK89</accession>
<dbReference type="InterPro" id="IPR011040">
    <property type="entry name" value="Sialidase"/>
</dbReference>
<feature type="chain" id="PRO_5040877866" evidence="2">
    <location>
        <begin position="21"/>
        <end position="1670"/>
    </location>
</feature>
<dbReference type="GO" id="GO:0001681">
    <property type="term" value="F:sialate O-acetylesterase activity"/>
    <property type="evidence" value="ECO:0007669"/>
    <property type="project" value="InterPro"/>
</dbReference>
<dbReference type="Proteomes" id="UP001139103">
    <property type="component" value="Unassembled WGS sequence"/>
</dbReference>
<keyword evidence="1 7" id="KW-0378">Hydrolase</keyword>
<organism evidence="7 8">
    <name type="scientific">Blastopirellula sediminis</name>
    <dbReference type="NCBI Taxonomy" id="2894196"/>
    <lineage>
        <taxon>Bacteria</taxon>
        <taxon>Pseudomonadati</taxon>
        <taxon>Planctomycetota</taxon>
        <taxon>Planctomycetia</taxon>
        <taxon>Pirellulales</taxon>
        <taxon>Pirellulaceae</taxon>
        <taxon>Blastopirellula</taxon>
    </lineage>
</organism>
<reference evidence="7" key="1">
    <citation type="submission" date="2021-11" db="EMBL/GenBank/DDBJ databases">
        <title>Genome sequence.</title>
        <authorList>
            <person name="Sun Q."/>
        </authorList>
    </citation>
    <scope>NUCLEOTIDE SEQUENCE</scope>
    <source>
        <strain evidence="7">JC732</strain>
    </source>
</reference>
<dbReference type="CDD" id="cd15482">
    <property type="entry name" value="Sialidase_non-viral"/>
    <property type="match status" value="1"/>
</dbReference>
<dbReference type="Pfam" id="PF00884">
    <property type="entry name" value="Sulfatase"/>
    <property type="match status" value="1"/>
</dbReference>